<accession>A0A0F9IPQ9</accession>
<evidence type="ECO:0000313" key="2">
    <source>
        <dbReference type="EMBL" id="KKM55046.1"/>
    </source>
</evidence>
<comment type="caution">
    <text evidence="2">The sequence shown here is derived from an EMBL/GenBank/DDBJ whole genome shotgun (WGS) entry which is preliminary data.</text>
</comment>
<dbReference type="AlphaFoldDB" id="A0A0F9IPQ9"/>
<evidence type="ECO:0000256" key="1">
    <source>
        <dbReference type="SAM" id="MobiDB-lite"/>
    </source>
</evidence>
<protein>
    <submittedName>
        <fullName evidence="2">Uncharacterized protein</fullName>
    </submittedName>
</protein>
<proteinExistence type="predicted"/>
<dbReference type="EMBL" id="LAZR01011895">
    <property type="protein sequence ID" value="KKM55046.1"/>
    <property type="molecule type" value="Genomic_DNA"/>
</dbReference>
<sequence>MAQNYSAEPTIVAGQFASSKAAKVTPMTVLARTNSPKSESSSLSQVHPEPIPPTLI</sequence>
<reference evidence="2" key="1">
    <citation type="journal article" date="2015" name="Nature">
        <title>Complex archaea that bridge the gap between prokaryotes and eukaryotes.</title>
        <authorList>
            <person name="Spang A."/>
            <person name="Saw J.H."/>
            <person name="Jorgensen S.L."/>
            <person name="Zaremba-Niedzwiedzka K."/>
            <person name="Martijn J."/>
            <person name="Lind A.E."/>
            <person name="van Eijk R."/>
            <person name="Schleper C."/>
            <person name="Guy L."/>
            <person name="Ettema T.J."/>
        </authorList>
    </citation>
    <scope>NUCLEOTIDE SEQUENCE</scope>
</reference>
<feature type="region of interest" description="Disordered" evidence="1">
    <location>
        <begin position="31"/>
        <end position="56"/>
    </location>
</feature>
<feature type="non-terminal residue" evidence="2">
    <location>
        <position position="56"/>
    </location>
</feature>
<name>A0A0F9IPQ9_9ZZZZ</name>
<gene>
    <name evidence="2" type="ORF">LCGC14_1553020</name>
</gene>
<feature type="compositionally biased region" description="Polar residues" evidence="1">
    <location>
        <begin position="31"/>
        <end position="45"/>
    </location>
</feature>
<organism evidence="2">
    <name type="scientific">marine sediment metagenome</name>
    <dbReference type="NCBI Taxonomy" id="412755"/>
    <lineage>
        <taxon>unclassified sequences</taxon>
        <taxon>metagenomes</taxon>
        <taxon>ecological metagenomes</taxon>
    </lineage>
</organism>